<keyword evidence="3" id="KW-1185">Reference proteome</keyword>
<sequence>MELPPGFDEGIDEDDENGDFFDMELPPGFDEGIDEDDENGDFFLMRCLKFQTGKNSRLESLYLHRHEEAWKVNANGEERSLVASLSRSLAVSYKALMDER</sequence>
<gene>
    <name evidence="2" type="ORF">OIU84_023510</name>
</gene>
<comment type="caution">
    <text evidence="2">The sequence shown here is derived from an EMBL/GenBank/DDBJ whole genome shotgun (WGS) entry which is preliminary data.</text>
</comment>
<accession>A0AAD6KR17</accession>
<organism evidence="2 3">
    <name type="scientific">Salix udensis</name>
    <dbReference type="NCBI Taxonomy" id="889485"/>
    <lineage>
        <taxon>Eukaryota</taxon>
        <taxon>Viridiplantae</taxon>
        <taxon>Streptophyta</taxon>
        <taxon>Embryophyta</taxon>
        <taxon>Tracheophyta</taxon>
        <taxon>Spermatophyta</taxon>
        <taxon>Magnoliopsida</taxon>
        <taxon>eudicotyledons</taxon>
        <taxon>Gunneridae</taxon>
        <taxon>Pentapetalae</taxon>
        <taxon>rosids</taxon>
        <taxon>fabids</taxon>
        <taxon>Malpighiales</taxon>
        <taxon>Salicaceae</taxon>
        <taxon>Saliceae</taxon>
        <taxon>Salix</taxon>
    </lineage>
</organism>
<evidence type="ECO:0000313" key="3">
    <source>
        <dbReference type="Proteomes" id="UP001162972"/>
    </source>
</evidence>
<feature type="compositionally biased region" description="Acidic residues" evidence="1">
    <location>
        <begin position="9"/>
        <end position="22"/>
    </location>
</feature>
<dbReference type="EMBL" id="JAPFFJ010000005">
    <property type="protein sequence ID" value="KAJ6428102.1"/>
    <property type="molecule type" value="Genomic_DNA"/>
</dbReference>
<proteinExistence type="predicted"/>
<dbReference type="AlphaFoldDB" id="A0AAD6KR17"/>
<protein>
    <submittedName>
        <fullName evidence="2">Uncharacterized protein</fullName>
    </submittedName>
</protein>
<name>A0AAD6KR17_9ROSI</name>
<evidence type="ECO:0000313" key="2">
    <source>
        <dbReference type="EMBL" id="KAJ6428102.1"/>
    </source>
</evidence>
<feature type="region of interest" description="Disordered" evidence="1">
    <location>
        <begin position="1"/>
        <end position="36"/>
    </location>
</feature>
<dbReference type="Proteomes" id="UP001162972">
    <property type="component" value="Chromosome 1"/>
</dbReference>
<evidence type="ECO:0000256" key="1">
    <source>
        <dbReference type="SAM" id="MobiDB-lite"/>
    </source>
</evidence>
<reference evidence="2 3" key="1">
    <citation type="journal article" date="2023" name="Int. J. Mol. Sci.">
        <title>De Novo Assembly and Annotation of 11 Diverse Shrub Willow (Salix) Genomes Reveals Novel Gene Organization in Sex-Linked Regions.</title>
        <authorList>
            <person name="Hyden B."/>
            <person name="Feng K."/>
            <person name="Yates T.B."/>
            <person name="Jawdy S."/>
            <person name="Cereghino C."/>
            <person name="Smart L.B."/>
            <person name="Muchero W."/>
        </authorList>
    </citation>
    <scope>NUCLEOTIDE SEQUENCE [LARGE SCALE GENOMIC DNA]</scope>
    <source>
        <tissue evidence="2">Shoot tip</tissue>
    </source>
</reference>